<keyword evidence="11" id="KW-1185">Reference proteome</keyword>
<dbReference type="PROSITE" id="PS00483">
    <property type="entry name" value="DIHYDROOROTASE_2"/>
    <property type="match status" value="1"/>
</dbReference>
<keyword evidence="6" id="KW-0479">Metal-binding</keyword>
<evidence type="ECO:0000313" key="11">
    <source>
        <dbReference type="Proteomes" id="UP000268016"/>
    </source>
</evidence>
<evidence type="ECO:0000256" key="3">
    <source>
        <dbReference type="ARBA" id="ARBA00008829"/>
    </source>
</evidence>
<dbReference type="NCBIfam" id="TIGR03178">
    <property type="entry name" value="allantoinase"/>
    <property type="match status" value="1"/>
</dbReference>
<feature type="domain" description="Amidohydrolase-related" evidence="9">
    <location>
        <begin position="53"/>
        <end position="409"/>
    </location>
</feature>
<dbReference type="GO" id="GO:0050897">
    <property type="term" value="F:cobalt ion binding"/>
    <property type="evidence" value="ECO:0007669"/>
    <property type="project" value="InterPro"/>
</dbReference>
<dbReference type="InterPro" id="IPR011059">
    <property type="entry name" value="Metal-dep_hydrolase_composite"/>
</dbReference>
<dbReference type="GO" id="GO:0008270">
    <property type="term" value="F:zinc ion binding"/>
    <property type="evidence" value="ECO:0007669"/>
    <property type="project" value="InterPro"/>
</dbReference>
<sequence length="475" mass="51148">MTLDLVLRHGRIVTETRIFEGAVGVRDGKIAVIGADSDVPEGRQEVDVAGRHLLPGCIDVHVHFREPGMTHKEDFGTGTAAAAAGGVTTVFDMPNTVPPTDSAERLREKQTLAEEKALVDFGLYGLLGEHNLAELPAMAEAGMIGTKLFLGNTTGDNPCPSDGAVLEGFEILARLGLRCSIHAENSPILFWRQNRMKAAGRTDPLAHLAARTDVVAIEALNRAATLADWTGARIHIVHESCAGSVPFIRFWKDRGCDITVETLPQYLYLDAETFAAPGGHLLRMNPPIRQKSQQEPLWAALKEGVIDFVATDHAPHAPEEKEGDTVWDMACGFPGVQTSLALMLEGVSAGRLTLPEVVRIMTGAPARSFGLADRKGAIAVGLDADLVVVDMEATETLSAAALFSRGKVSPWEGHRVRGLPVMTFLRGGLVAENGRIVDDTPRGRMLRPEMPKPAPRNLATTMEAVLEPGNVPWED</sequence>
<evidence type="ECO:0000259" key="9">
    <source>
        <dbReference type="Pfam" id="PF01979"/>
    </source>
</evidence>
<dbReference type="AlphaFoldDB" id="A0A3N2R8C0"/>
<dbReference type="InterPro" id="IPR002195">
    <property type="entry name" value="Dihydroorotase_CS"/>
</dbReference>
<proteinExistence type="inferred from homology"/>
<dbReference type="Gene3D" id="3.20.20.140">
    <property type="entry name" value="Metal-dependent hydrolases"/>
    <property type="match status" value="1"/>
</dbReference>
<comment type="similarity">
    <text evidence="4">Belongs to the metallo-dependent hydrolases superfamily. DHOase family. Class I DHOase subfamily.</text>
</comment>
<dbReference type="InterPro" id="IPR050138">
    <property type="entry name" value="DHOase/Allantoinase_Hydrolase"/>
</dbReference>
<dbReference type="EMBL" id="RDRB01000002">
    <property type="protein sequence ID" value="ROU03685.1"/>
    <property type="molecule type" value="Genomic_DNA"/>
</dbReference>
<dbReference type="PANTHER" id="PTHR43668:SF4">
    <property type="entry name" value="ALLANTOINASE"/>
    <property type="match status" value="1"/>
</dbReference>
<evidence type="ECO:0000256" key="5">
    <source>
        <dbReference type="ARBA" id="ARBA00011881"/>
    </source>
</evidence>
<dbReference type="GO" id="GO:0004038">
    <property type="term" value="F:allantoinase activity"/>
    <property type="evidence" value="ECO:0007669"/>
    <property type="project" value="UniProtKB-EC"/>
</dbReference>
<evidence type="ECO:0000256" key="8">
    <source>
        <dbReference type="ARBA" id="ARBA00022833"/>
    </source>
</evidence>
<dbReference type="SUPFAM" id="SSF51556">
    <property type="entry name" value="Metallo-dependent hydrolases"/>
    <property type="match status" value="1"/>
</dbReference>
<dbReference type="RefSeq" id="WP_123641220.1">
    <property type="nucleotide sequence ID" value="NZ_ML119082.1"/>
</dbReference>
<keyword evidence="8" id="KW-0862">Zinc</keyword>
<reference evidence="10 11" key="1">
    <citation type="submission" date="2018-10" db="EMBL/GenBank/DDBJ databases">
        <title>Histidinibacterium lentulum gen. nov., sp. nov., a marine bacterium from the culture broth of Picochlorum sp. 122.</title>
        <authorList>
            <person name="Wang G."/>
        </authorList>
    </citation>
    <scope>NUCLEOTIDE SEQUENCE [LARGE SCALE GENOMIC DNA]</scope>
    <source>
        <strain evidence="10 11">B17</strain>
    </source>
</reference>
<evidence type="ECO:0000256" key="7">
    <source>
        <dbReference type="ARBA" id="ARBA00022801"/>
    </source>
</evidence>
<dbReference type="Gene3D" id="2.30.40.10">
    <property type="entry name" value="Urease, subunit C, domain 1"/>
    <property type="match status" value="1"/>
</dbReference>
<dbReference type="GO" id="GO:0000256">
    <property type="term" value="P:allantoin catabolic process"/>
    <property type="evidence" value="ECO:0007669"/>
    <property type="project" value="InterPro"/>
</dbReference>
<dbReference type="GO" id="GO:0006145">
    <property type="term" value="P:purine nucleobase catabolic process"/>
    <property type="evidence" value="ECO:0007669"/>
    <property type="project" value="TreeGrafter"/>
</dbReference>
<dbReference type="GO" id="GO:0005737">
    <property type="term" value="C:cytoplasm"/>
    <property type="evidence" value="ECO:0007669"/>
    <property type="project" value="TreeGrafter"/>
</dbReference>
<dbReference type="OrthoDB" id="9775759at2"/>
<dbReference type="EC" id="3.5.2.5" evidence="10"/>
<dbReference type="NCBIfam" id="TIGR00857">
    <property type="entry name" value="pyrC_multi"/>
    <property type="match status" value="1"/>
</dbReference>
<dbReference type="Proteomes" id="UP000268016">
    <property type="component" value="Unassembled WGS sequence"/>
</dbReference>
<comment type="caution">
    <text evidence="10">The sequence shown here is derived from an EMBL/GenBank/DDBJ whole genome shotgun (WGS) entry which is preliminary data.</text>
</comment>
<dbReference type="Pfam" id="PF01979">
    <property type="entry name" value="Amidohydro_1"/>
    <property type="match status" value="1"/>
</dbReference>
<dbReference type="InterPro" id="IPR017593">
    <property type="entry name" value="Allantoinase"/>
</dbReference>
<keyword evidence="7 10" id="KW-0378">Hydrolase</keyword>
<dbReference type="InterPro" id="IPR032466">
    <property type="entry name" value="Metal_Hydrolase"/>
</dbReference>
<evidence type="ECO:0000256" key="6">
    <source>
        <dbReference type="ARBA" id="ARBA00022723"/>
    </source>
</evidence>
<comment type="cofactor">
    <cofactor evidence="1">
        <name>Zn(2+)</name>
        <dbReference type="ChEBI" id="CHEBI:29105"/>
    </cofactor>
</comment>
<evidence type="ECO:0000256" key="1">
    <source>
        <dbReference type="ARBA" id="ARBA00001947"/>
    </source>
</evidence>
<comment type="subunit">
    <text evidence="5">Homotetramer.</text>
</comment>
<dbReference type="PANTHER" id="PTHR43668">
    <property type="entry name" value="ALLANTOINASE"/>
    <property type="match status" value="1"/>
</dbReference>
<gene>
    <name evidence="10" type="primary">allB</name>
    <name evidence="10" type="ORF">EAT49_05150</name>
</gene>
<organism evidence="10 11">
    <name type="scientific">Histidinibacterium lentulum</name>
    <dbReference type="NCBI Taxonomy" id="2480588"/>
    <lineage>
        <taxon>Bacteria</taxon>
        <taxon>Pseudomonadati</taxon>
        <taxon>Pseudomonadota</taxon>
        <taxon>Alphaproteobacteria</taxon>
        <taxon>Rhodobacterales</taxon>
        <taxon>Paracoccaceae</taxon>
        <taxon>Histidinibacterium</taxon>
    </lineage>
</organism>
<dbReference type="SUPFAM" id="SSF51338">
    <property type="entry name" value="Composite domain of metallo-dependent hydrolases"/>
    <property type="match status" value="1"/>
</dbReference>
<evidence type="ECO:0000256" key="2">
    <source>
        <dbReference type="ARBA" id="ARBA00002368"/>
    </source>
</evidence>
<protein>
    <submittedName>
        <fullName evidence="10">Allantoinase AllB</fullName>
        <ecNumber evidence="10">3.5.2.5</ecNumber>
    </submittedName>
</protein>
<dbReference type="PROSITE" id="PS00482">
    <property type="entry name" value="DIHYDROOROTASE_1"/>
    <property type="match status" value="1"/>
</dbReference>
<dbReference type="FunFam" id="3.20.20.140:FF:000174">
    <property type="entry name" value="Dihydropyrimidinase-related protein 2"/>
    <property type="match status" value="1"/>
</dbReference>
<comment type="similarity">
    <text evidence="3">Belongs to the metallo-dependent hydrolases superfamily. Hydantoinase/dihydropyrimidinase family.</text>
</comment>
<name>A0A3N2R8C0_9RHOB</name>
<accession>A0A3N2R8C0</accession>
<evidence type="ECO:0000313" key="10">
    <source>
        <dbReference type="EMBL" id="ROU03685.1"/>
    </source>
</evidence>
<comment type="function">
    <text evidence="2">Catalyzes the reversible cyclization of carbamoyl aspartate to dihydroorotate.</text>
</comment>
<dbReference type="InterPro" id="IPR006680">
    <property type="entry name" value="Amidohydro-rel"/>
</dbReference>
<evidence type="ECO:0000256" key="4">
    <source>
        <dbReference type="ARBA" id="ARBA00010286"/>
    </source>
</evidence>